<proteinExistence type="predicted"/>
<dbReference type="RefSeq" id="WP_376919873.1">
    <property type="nucleotide sequence ID" value="NZ_JBHRSW010000014.1"/>
</dbReference>
<protein>
    <recommendedName>
        <fullName evidence="3">Alginate export domain-containing protein</fullName>
    </recommendedName>
</protein>
<comment type="caution">
    <text evidence="1">The sequence shown here is derived from an EMBL/GenBank/DDBJ whole genome shotgun (WGS) entry which is preliminary data.</text>
</comment>
<dbReference type="Proteomes" id="UP001595478">
    <property type="component" value="Unassembled WGS sequence"/>
</dbReference>
<accession>A0ABV7FPY3</accession>
<evidence type="ECO:0008006" key="3">
    <source>
        <dbReference type="Google" id="ProtNLM"/>
    </source>
</evidence>
<gene>
    <name evidence="1" type="ORF">ACFOHL_08895</name>
</gene>
<organism evidence="1 2">
    <name type="scientific">Agaribacter flavus</name>
    <dbReference type="NCBI Taxonomy" id="1902781"/>
    <lineage>
        <taxon>Bacteria</taxon>
        <taxon>Pseudomonadati</taxon>
        <taxon>Pseudomonadota</taxon>
        <taxon>Gammaproteobacteria</taxon>
        <taxon>Alteromonadales</taxon>
        <taxon>Alteromonadaceae</taxon>
        <taxon>Agaribacter</taxon>
    </lineage>
</organism>
<evidence type="ECO:0000313" key="1">
    <source>
        <dbReference type="EMBL" id="MFC3121738.1"/>
    </source>
</evidence>
<reference evidence="2" key="1">
    <citation type="journal article" date="2019" name="Int. J. Syst. Evol. Microbiol.">
        <title>The Global Catalogue of Microorganisms (GCM) 10K type strain sequencing project: providing services to taxonomists for standard genome sequencing and annotation.</title>
        <authorList>
            <consortium name="The Broad Institute Genomics Platform"/>
            <consortium name="The Broad Institute Genome Sequencing Center for Infectious Disease"/>
            <person name="Wu L."/>
            <person name="Ma J."/>
        </authorList>
    </citation>
    <scope>NUCLEOTIDE SEQUENCE [LARGE SCALE GENOMIC DNA]</scope>
    <source>
        <strain evidence="2">KCTC 52473</strain>
    </source>
</reference>
<name>A0ABV7FPY3_9ALTE</name>
<evidence type="ECO:0000313" key="2">
    <source>
        <dbReference type="Proteomes" id="UP001595478"/>
    </source>
</evidence>
<dbReference type="EMBL" id="JBHRSW010000014">
    <property type="protein sequence ID" value="MFC3121738.1"/>
    <property type="molecule type" value="Genomic_DNA"/>
</dbReference>
<sequence length="419" mass="48291">MIGNFCGNKYTFCLVYLLCVGFVCEKPQAKSFTIEQHNIDLGVRPRLAYIDGSQDAKSASMLFRIRANSEWTEAFSSTIEIDYVVLGLQDEFSNGVNFNNNPVIPDVEGIDVNQLYFTYSINNVSNVVIGREVINLGNERFVGSNSFWQNEQSFDTAGIDYEFASASSFVYRYVSNANRITGDQAGVNLRPSDANFEQNNGRRPASFLGDHTHNTHLFFTEIREFDHAVLQAYFFDMDIEEMRLLSNQTLGLRYQYRSRFQSYKASLDAEYAVQRRQELGDNRRFNYYKLGLGIGFKTRDLFLRYEVLGENNDASFVTPLASLHDQNGWADKFLVTPAKGLRDLSVQTIWRISPFKLDIRYHVFTSELGDEDFGKELDIDLSLKFSHNNTLLLRFADFNSDNVRYNSDKRVFLQYSYHL</sequence>
<keyword evidence="2" id="KW-1185">Reference proteome</keyword>